<dbReference type="AlphaFoldDB" id="A0A0Z8KUP8"/>
<keyword evidence="2" id="KW-0396">Initiation factor</keyword>
<organism evidence="2 3">
    <name type="scientific">Streptococcus suis</name>
    <dbReference type="NCBI Taxonomy" id="1307"/>
    <lineage>
        <taxon>Bacteria</taxon>
        <taxon>Bacillati</taxon>
        <taxon>Bacillota</taxon>
        <taxon>Bacilli</taxon>
        <taxon>Lactobacillales</taxon>
        <taxon>Streptococcaceae</taxon>
        <taxon>Streptococcus</taxon>
    </lineage>
</organism>
<dbReference type="EMBL" id="FIIB01000017">
    <property type="protein sequence ID" value="CYV78698.1"/>
    <property type="molecule type" value="Genomic_DNA"/>
</dbReference>
<keyword evidence="2" id="KW-0648">Protein biosynthesis</keyword>
<gene>
    <name evidence="2" type="ORF">ERS132440_01736</name>
</gene>
<proteinExistence type="predicted"/>
<dbReference type="RefSeq" id="WP_044682276.1">
    <property type="nucleotide sequence ID" value="NZ_CEHN01000017.1"/>
</dbReference>
<dbReference type="Proteomes" id="UP000074356">
    <property type="component" value="Unassembled WGS sequence"/>
</dbReference>
<dbReference type="InterPro" id="IPR003491">
    <property type="entry name" value="REP-like_C"/>
</dbReference>
<feature type="domain" description="Replication initiation protein-like C-terminal" evidence="1">
    <location>
        <begin position="142"/>
        <end position="284"/>
    </location>
</feature>
<reference evidence="2 3" key="1">
    <citation type="submission" date="2016-02" db="EMBL/GenBank/DDBJ databases">
        <authorList>
            <consortium name="Pathogen Informatics"/>
        </authorList>
    </citation>
    <scope>NUCLEOTIDE SEQUENCE [LARGE SCALE GENOMIC DNA]</scope>
    <source>
        <strain evidence="2 3">LSS78</strain>
    </source>
</reference>
<sequence length="411" mass="47716">MTNDILQNIDFTSKHLHVSVDELTIVIQPNEDTIGEWPNHWNQIAKELSEIIAEKLSFSSLFGEMIREQISPKGYATSYSFENMPYFLRIAFHEDYFKMGIIIKFSASALSLYQQAYENSYKKPFGIYEIIQKLNEPYWNMHLSRIDFCADYFNFPLSVNDIYSNIKSHKFEIINYKGNRNHSKMSAIEIDADAKTVTIGSRKKGSNSFLKIYDKLTEQLENHGRYAQLAQQFQSWVRFEVTFRGQYAKQLTKLILSLPSRDMLQQFIANKIAEKYCLIDAETGQLTEYSEALIDFSTCAPPLVVVSPRNNQLMQSIHYILKGSGFFPMLEKVKKTWGIYAVSILLKRLLFEYEHNYIPNEDVANWLKKNALELQVLEFETYLDSVIEIFYIKNAPSSPKSAKKSGRKNAE</sequence>
<accession>A0A0Z8KUP8</accession>
<evidence type="ECO:0000313" key="2">
    <source>
        <dbReference type="EMBL" id="CYV78698.1"/>
    </source>
</evidence>
<dbReference type="Pfam" id="PF02486">
    <property type="entry name" value="Rep_trans"/>
    <property type="match status" value="1"/>
</dbReference>
<evidence type="ECO:0000259" key="1">
    <source>
        <dbReference type="Pfam" id="PF02486"/>
    </source>
</evidence>
<name>A0A0Z8KUP8_STRSU</name>
<evidence type="ECO:0000313" key="3">
    <source>
        <dbReference type="Proteomes" id="UP000074356"/>
    </source>
</evidence>
<dbReference type="GO" id="GO:0003743">
    <property type="term" value="F:translation initiation factor activity"/>
    <property type="evidence" value="ECO:0007669"/>
    <property type="project" value="UniProtKB-KW"/>
</dbReference>
<protein>
    <submittedName>
        <fullName evidence="2">Replication initiation factor</fullName>
    </submittedName>
</protein>